<evidence type="ECO:0000259" key="1">
    <source>
        <dbReference type="Pfam" id="PF07731"/>
    </source>
</evidence>
<accession>A0A379T524</accession>
<dbReference type="Pfam" id="PF07731">
    <property type="entry name" value="Cu-oxidase_2"/>
    <property type="match status" value="1"/>
</dbReference>
<reference evidence="2 3" key="1">
    <citation type="submission" date="2018-06" db="EMBL/GenBank/DDBJ databases">
        <authorList>
            <consortium name="Pathogen Informatics"/>
            <person name="Doyle S."/>
        </authorList>
    </citation>
    <scope>NUCLEOTIDE SEQUENCE [LARGE SCALE GENOMIC DNA]</scope>
    <source>
        <strain evidence="2 3">NCTC8297</strain>
    </source>
</reference>
<dbReference type="EMBL" id="UGXG01000002">
    <property type="protein sequence ID" value="SUG45747.1"/>
    <property type="molecule type" value="Genomic_DNA"/>
</dbReference>
<dbReference type="InterPro" id="IPR008972">
    <property type="entry name" value="Cupredoxin"/>
</dbReference>
<dbReference type="Gene3D" id="2.60.40.420">
    <property type="entry name" value="Cupredoxins - blue copper proteins"/>
    <property type="match status" value="1"/>
</dbReference>
<feature type="domain" description="Plastocyanin-like" evidence="1">
    <location>
        <begin position="19"/>
        <end position="79"/>
    </location>
</feature>
<dbReference type="Proteomes" id="UP000254741">
    <property type="component" value="Unassembled WGS sequence"/>
</dbReference>
<proteinExistence type="predicted"/>
<sequence>MATLRELTASFGMLIALILPAQQGTWERWTVRADMPQSFHIEGVSFLIRNVNGAMPFPEDRGWKDTVWVDGQVELLVYYGQPSWPALPVLFQQPDAGNGGSRFDWADAGKSGAVILFSPVRARGEYLSISPSFRLIIPGL</sequence>
<organism evidence="2 3">
    <name type="scientific">Salmonella enterica subsp. arizonae</name>
    <dbReference type="NCBI Taxonomy" id="59203"/>
    <lineage>
        <taxon>Bacteria</taxon>
        <taxon>Pseudomonadati</taxon>
        <taxon>Pseudomonadota</taxon>
        <taxon>Gammaproteobacteria</taxon>
        <taxon>Enterobacterales</taxon>
        <taxon>Enterobacteriaceae</taxon>
        <taxon>Salmonella</taxon>
    </lineage>
</organism>
<dbReference type="SUPFAM" id="SSF49503">
    <property type="entry name" value="Cupredoxins"/>
    <property type="match status" value="1"/>
</dbReference>
<dbReference type="AlphaFoldDB" id="A0A379T524"/>
<evidence type="ECO:0000313" key="2">
    <source>
        <dbReference type="EMBL" id="SUG45747.1"/>
    </source>
</evidence>
<gene>
    <name evidence="2" type="primary">sufI_2</name>
    <name evidence="2" type="ORF">NCTC8297_00939</name>
</gene>
<dbReference type="InterPro" id="IPR011706">
    <property type="entry name" value="Cu-oxidase_C"/>
</dbReference>
<dbReference type="GO" id="GO:0005507">
    <property type="term" value="F:copper ion binding"/>
    <property type="evidence" value="ECO:0007669"/>
    <property type="project" value="InterPro"/>
</dbReference>
<evidence type="ECO:0000313" key="3">
    <source>
        <dbReference type="Proteomes" id="UP000254741"/>
    </source>
</evidence>
<protein>
    <submittedName>
        <fullName evidence="2">SufI protein</fullName>
    </submittedName>
</protein>
<name>A0A379T524_SALER</name>
<dbReference type="GO" id="GO:0016491">
    <property type="term" value="F:oxidoreductase activity"/>
    <property type="evidence" value="ECO:0007669"/>
    <property type="project" value="InterPro"/>
</dbReference>